<reference evidence="4 5" key="1">
    <citation type="submission" date="2014-09" db="EMBL/GenBank/DDBJ databases">
        <title>Draft Genome Sequence of Draconibacterium sp. JN14CK-3.</title>
        <authorList>
            <person name="Dong C."/>
            <person name="Lai Q."/>
            <person name="Shao Z."/>
        </authorList>
    </citation>
    <scope>NUCLEOTIDE SEQUENCE [LARGE SCALE GENOMIC DNA]</scope>
    <source>
        <strain evidence="4 5">JN14CK-3</strain>
    </source>
</reference>
<dbReference type="SMART" id="SM00758">
    <property type="entry name" value="PA14"/>
    <property type="match status" value="1"/>
</dbReference>
<dbReference type="PROSITE" id="PS00523">
    <property type="entry name" value="SULFATASE_1"/>
    <property type="match status" value="1"/>
</dbReference>
<dbReference type="SUPFAM" id="SSF56988">
    <property type="entry name" value="Anthrax protective antigen"/>
    <property type="match status" value="1"/>
</dbReference>
<dbReference type="InterPro" id="IPR037524">
    <property type="entry name" value="PA14/GLEYA"/>
</dbReference>
<gene>
    <name evidence="4" type="ORF">LH29_08235</name>
</gene>
<protein>
    <submittedName>
        <fullName evidence="4">Sulfatase</fullName>
    </submittedName>
</protein>
<accession>A0A0D8JFM2</accession>
<keyword evidence="2" id="KW-0378">Hydrolase</keyword>
<evidence type="ECO:0000313" key="5">
    <source>
        <dbReference type="Proteomes" id="UP000032544"/>
    </source>
</evidence>
<dbReference type="AlphaFoldDB" id="A0A0D8JFM2"/>
<dbReference type="STRING" id="1544798.LH29_08235"/>
<dbReference type="InterPro" id="IPR000917">
    <property type="entry name" value="Sulfatase_N"/>
</dbReference>
<dbReference type="SUPFAM" id="SSF53649">
    <property type="entry name" value="Alkaline phosphatase-like"/>
    <property type="match status" value="1"/>
</dbReference>
<dbReference type="Pfam" id="PF00884">
    <property type="entry name" value="Sulfatase"/>
    <property type="match status" value="1"/>
</dbReference>
<dbReference type="PANTHER" id="PTHR43751">
    <property type="entry name" value="SULFATASE"/>
    <property type="match status" value="1"/>
</dbReference>
<evidence type="ECO:0000259" key="3">
    <source>
        <dbReference type="PROSITE" id="PS51820"/>
    </source>
</evidence>
<evidence type="ECO:0000313" key="4">
    <source>
        <dbReference type="EMBL" id="KJF45351.1"/>
    </source>
</evidence>
<dbReference type="InterPro" id="IPR052701">
    <property type="entry name" value="GAG_Ulvan_Degrading_Sulfatases"/>
</dbReference>
<comment type="caution">
    <text evidence="4">The sequence shown here is derived from an EMBL/GenBank/DDBJ whole genome shotgun (WGS) entry which is preliminary data.</text>
</comment>
<proteinExistence type="inferred from homology"/>
<keyword evidence="5" id="KW-1185">Reference proteome</keyword>
<name>A0A0D8JFM2_9BACT</name>
<dbReference type="Proteomes" id="UP000032544">
    <property type="component" value="Unassembled WGS sequence"/>
</dbReference>
<dbReference type="OrthoDB" id="9766107at2"/>
<dbReference type="PROSITE" id="PS51820">
    <property type="entry name" value="PA14"/>
    <property type="match status" value="1"/>
</dbReference>
<dbReference type="InterPro" id="IPR017850">
    <property type="entry name" value="Alkaline_phosphatase_core_sf"/>
</dbReference>
<dbReference type="EMBL" id="JRHC01000001">
    <property type="protein sequence ID" value="KJF45351.1"/>
    <property type="molecule type" value="Genomic_DNA"/>
</dbReference>
<sequence>MRKTILTAIIVSICLFSCSTDQKSESVKPNIILVFTDDFGYGDMGAMFQNKRGEENKRNNPWAFTPKLDILAQEGALLPQQYCAAPVCAPSRGSLLTGLSQGHANVRDNQFDKALADNHTLGTVLQAAGYNTAAFGKWGIQGKGKGPDWPAHPNKRGFDYYYGYIRHGDGHEHYPKEGVYRGRKEVYEDYNEVSAGLDKCYTADLWTAAAKQWIIDQKQDKEADKPFFVYLAFDTPHAVLELPTQAYPEGGGLKGGLQWLGEAGHMINTASGEVDSYIHPDYMNATWDDDNNQDTPEVPWPDVYKRYATSTRRIDDAVGDLVQLLKDLDIDENTVIIFASDNGPSKESYLEEGYSPEFFQSYGPFDGIKRDCMEGGIRVPVVAWWPRKIPAGQIINTPSISYDWLPTFAEIAGVPAPVNTNGVSLVPSLTGGGEQKEGLVYVEYFQKGNTPKYADFTEEHQGRRRNQMQMIRFGDLVGLRYDIQSHNDDFQIFNVNNDPQQTTNLALNMGMDLVQQEMKDKVLQSRRPDATAPRPYDNELIPAVKSNNQLPGIKWAFYPGQFPWVPDVSGLSEEKRGIVEKLVFEGIPDEQNGVVCFSGYIKAPADGEYQLKMDAKSNAFLKLHGCNVIDEDYGYSAGEIRSETIRLQAGMHPFQLYYLCKKGSQPKINLRWSGPEISDQQIPSTVFFMD</sequence>
<dbReference type="Pfam" id="PF07691">
    <property type="entry name" value="PA14"/>
    <property type="match status" value="1"/>
</dbReference>
<dbReference type="Gene3D" id="2.60.120.380">
    <property type="match status" value="1"/>
</dbReference>
<organism evidence="4 5">
    <name type="scientific">Draconibacterium sediminis</name>
    <dbReference type="NCBI Taxonomy" id="1544798"/>
    <lineage>
        <taxon>Bacteria</taxon>
        <taxon>Pseudomonadati</taxon>
        <taxon>Bacteroidota</taxon>
        <taxon>Bacteroidia</taxon>
        <taxon>Marinilabiliales</taxon>
        <taxon>Prolixibacteraceae</taxon>
        <taxon>Draconibacterium</taxon>
    </lineage>
</organism>
<dbReference type="RefSeq" id="WP_045027472.1">
    <property type="nucleotide sequence ID" value="NZ_JRHC01000001.1"/>
</dbReference>
<feature type="domain" description="PA14" evidence="3">
    <location>
        <begin position="548"/>
        <end position="686"/>
    </location>
</feature>
<dbReference type="InterPro" id="IPR011658">
    <property type="entry name" value="PA14_dom"/>
</dbReference>
<comment type="similarity">
    <text evidence="1">Belongs to the sulfatase family.</text>
</comment>
<evidence type="ECO:0000256" key="2">
    <source>
        <dbReference type="ARBA" id="ARBA00022801"/>
    </source>
</evidence>
<dbReference type="PANTHER" id="PTHR43751:SF3">
    <property type="entry name" value="SULFATASE N-TERMINAL DOMAIN-CONTAINING PROTEIN"/>
    <property type="match status" value="1"/>
</dbReference>
<dbReference type="InterPro" id="IPR024607">
    <property type="entry name" value="Sulfatase_CS"/>
</dbReference>
<dbReference type="GO" id="GO:0016787">
    <property type="term" value="F:hydrolase activity"/>
    <property type="evidence" value="ECO:0007669"/>
    <property type="project" value="UniProtKB-KW"/>
</dbReference>
<dbReference type="PATRIC" id="fig|1544798.3.peg.1652"/>
<dbReference type="Gene3D" id="3.40.720.10">
    <property type="entry name" value="Alkaline Phosphatase, subunit A"/>
    <property type="match status" value="1"/>
</dbReference>
<evidence type="ECO:0000256" key="1">
    <source>
        <dbReference type="ARBA" id="ARBA00008779"/>
    </source>
</evidence>